<evidence type="ECO:0000256" key="1">
    <source>
        <dbReference type="SAM" id="MobiDB-lite"/>
    </source>
</evidence>
<protein>
    <submittedName>
        <fullName evidence="2">Uncharacterized protein</fullName>
    </submittedName>
</protein>
<feature type="compositionally biased region" description="Basic residues" evidence="1">
    <location>
        <begin position="12"/>
        <end position="22"/>
    </location>
</feature>
<feature type="compositionally biased region" description="Polar residues" evidence="1">
    <location>
        <begin position="1"/>
        <end position="11"/>
    </location>
</feature>
<evidence type="ECO:0000313" key="2">
    <source>
        <dbReference type="EMBL" id="GCE29893.1"/>
    </source>
</evidence>
<organism evidence="2 3">
    <name type="scientific">Dictyobacter alpinus</name>
    <dbReference type="NCBI Taxonomy" id="2014873"/>
    <lineage>
        <taxon>Bacteria</taxon>
        <taxon>Bacillati</taxon>
        <taxon>Chloroflexota</taxon>
        <taxon>Ktedonobacteria</taxon>
        <taxon>Ktedonobacterales</taxon>
        <taxon>Dictyobacteraceae</taxon>
        <taxon>Dictyobacter</taxon>
    </lineage>
</organism>
<gene>
    <name evidence="2" type="ORF">KDA_53770</name>
</gene>
<sequence>MGMSRVPSSQKGRARANTKTKKGSSDFSNDALVFTMCLPLSVDFPHRNNKVVFLSSLTKYT</sequence>
<evidence type="ECO:0000313" key="3">
    <source>
        <dbReference type="Proteomes" id="UP000287171"/>
    </source>
</evidence>
<feature type="region of interest" description="Disordered" evidence="1">
    <location>
        <begin position="1"/>
        <end position="25"/>
    </location>
</feature>
<dbReference type="EMBL" id="BIFT01000002">
    <property type="protein sequence ID" value="GCE29893.1"/>
    <property type="molecule type" value="Genomic_DNA"/>
</dbReference>
<dbReference type="AlphaFoldDB" id="A0A402BET3"/>
<comment type="caution">
    <text evidence="2">The sequence shown here is derived from an EMBL/GenBank/DDBJ whole genome shotgun (WGS) entry which is preliminary data.</text>
</comment>
<dbReference type="Proteomes" id="UP000287171">
    <property type="component" value="Unassembled WGS sequence"/>
</dbReference>
<name>A0A402BET3_9CHLR</name>
<keyword evidence="3" id="KW-1185">Reference proteome</keyword>
<accession>A0A402BET3</accession>
<proteinExistence type="predicted"/>
<reference evidence="3" key="1">
    <citation type="submission" date="2018-12" db="EMBL/GenBank/DDBJ databases">
        <title>Tengunoibacter tsumagoiensis gen. nov., sp. nov., Dictyobacter kobayashii sp. nov., D. alpinus sp. nov., and D. joshuensis sp. nov. and description of Dictyobacteraceae fam. nov. within the order Ktedonobacterales isolated from Tengu-no-mugimeshi.</title>
        <authorList>
            <person name="Wang C.M."/>
            <person name="Zheng Y."/>
            <person name="Sakai Y."/>
            <person name="Toyoda A."/>
            <person name="Minakuchi Y."/>
            <person name="Abe K."/>
            <person name="Yokota A."/>
            <person name="Yabe S."/>
        </authorList>
    </citation>
    <scope>NUCLEOTIDE SEQUENCE [LARGE SCALE GENOMIC DNA]</scope>
    <source>
        <strain evidence="3">Uno16</strain>
    </source>
</reference>